<dbReference type="Proteomes" id="UP000288102">
    <property type="component" value="Unassembled WGS sequence"/>
</dbReference>
<organism evidence="1 2">
    <name type="scientific">Flavobacterium cupreum</name>
    <dbReference type="NCBI Taxonomy" id="2133766"/>
    <lineage>
        <taxon>Bacteria</taxon>
        <taxon>Pseudomonadati</taxon>
        <taxon>Bacteroidota</taxon>
        <taxon>Flavobacteriia</taxon>
        <taxon>Flavobacteriales</taxon>
        <taxon>Flavobacteriaceae</taxon>
        <taxon>Flavobacterium</taxon>
    </lineage>
</organism>
<reference evidence="2" key="1">
    <citation type="journal article" date="2019" name="Syst. Appl. Microbiol.">
        <title>Flavobacterium circumlabens sp. nov. and Flavobacterium cupreum sp. nov., two psychrotrophic species isolated from Antarctic environmental samples.</title>
        <authorList>
            <person name="Kralova S."/>
            <person name="Busse H.-J."/>
            <person name="Svec P."/>
            <person name="Maslanova I."/>
            <person name="Stankova E."/>
            <person name="Bartak M."/>
            <person name="Sedlacek I."/>
        </authorList>
    </citation>
    <scope>NUCLEOTIDE SEQUENCE [LARGE SCALE GENOMIC DNA]</scope>
    <source>
        <strain evidence="2">CCM 8825</strain>
    </source>
</reference>
<dbReference type="OrthoDB" id="1030310at2"/>
<keyword evidence="2" id="KW-1185">Reference proteome</keyword>
<dbReference type="EMBL" id="QWDM01000015">
    <property type="protein sequence ID" value="RUT68682.1"/>
    <property type="molecule type" value="Genomic_DNA"/>
</dbReference>
<name>A0A434A2W9_9FLAO</name>
<dbReference type="AlphaFoldDB" id="A0A434A2W9"/>
<evidence type="ECO:0000313" key="2">
    <source>
        <dbReference type="Proteomes" id="UP000288102"/>
    </source>
</evidence>
<protein>
    <submittedName>
        <fullName evidence="1">Uncharacterized protein</fullName>
    </submittedName>
</protein>
<sequence length="164" mass="18736">MRKCKKCGIEKEISDYYKSVTCSDGIARTCKSCAGLRQKDFSKSYNSKEYRRAASLRFRNNNYEKNMLLASKSYAKKRGLDFDLDISDIVIPEMCPYLNIKLTRNVGKGKTISNPSIDRIENNKGYVKGNIQIISDLANSMKRECTIQQLKTFASNVMIIHSHL</sequence>
<comment type="caution">
    <text evidence="1">The sequence shown here is derived from an EMBL/GenBank/DDBJ whole genome shotgun (WGS) entry which is preliminary data.</text>
</comment>
<dbReference type="Gene3D" id="3.30.40.220">
    <property type="match status" value="1"/>
</dbReference>
<evidence type="ECO:0000313" key="1">
    <source>
        <dbReference type="EMBL" id="RUT68682.1"/>
    </source>
</evidence>
<accession>A0A434A2W9</accession>
<gene>
    <name evidence="1" type="ORF">D0817_20190</name>
</gene>
<dbReference type="RefSeq" id="WP_127340122.1">
    <property type="nucleotide sequence ID" value="NZ_QWDM01000015.1"/>
</dbReference>
<proteinExistence type="predicted"/>